<feature type="binding site" evidence="11">
    <location>
        <position position="668"/>
    </location>
    <ligand>
        <name>Zn(2+)</name>
        <dbReference type="ChEBI" id="CHEBI:29105"/>
    </ligand>
</feature>
<evidence type="ECO:0000256" key="8">
    <source>
        <dbReference type="ARBA" id="ARBA00023146"/>
    </source>
</evidence>
<evidence type="ECO:0000256" key="10">
    <source>
        <dbReference type="ARBA" id="ARBA00048300"/>
    </source>
</evidence>
<dbReference type="Pfam" id="PF01411">
    <property type="entry name" value="tRNA-synt_2c"/>
    <property type="match status" value="1"/>
</dbReference>
<comment type="subcellular location">
    <subcellularLocation>
        <location evidence="11">Cytoplasm</location>
    </subcellularLocation>
</comment>
<dbReference type="CDD" id="cd00673">
    <property type="entry name" value="AlaRS_core"/>
    <property type="match status" value="1"/>
</dbReference>
<gene>
    <name evidence="11 13" type="primary">alaS</name>
    <name evidence="13" type="ORF">KQI88_16240</name>
</gene>
<evidence type="ECO:0000256" key="11">
    <source>
        <dbReference type="HAMAP-Rule" id="MF_00036"/>
    </source>
</evidence>
<accession>A0ABS6G6H1</accession>
<dbReference type="RefSeq" id="WP_216419120.1">
    <property type="nucleotide sequence ID" value="NZ_JAHLQK010000006.1"/>
</dbReference>
<dbReference type="Pfam" id="PF02272">
    <property type="entry name" value="DHHA1"/>
    <property type="match status" value="1"/>
</dbReference>
<dbReference type="InterPro" id="IPR002318">
    <property type="entry name" value="Ala-tRNA-lgiase_IIc"/>
</dbReference>
<dbReference type="InterPro" id="IPR023033">
    <property type="entry name" value="Ala_tRNA_ligase_euk/bac"/>
</dbReference>
<feature type="binding site" evidence="11">
    <location>
        <position position="570"/>
    </location>
    <ligand>
        <name>Zn(2+)</name>
        <dbReference type="ChEBI" id="CHEBI:29105"/>
    </ligand>
</feature>
<dbReference type="EMBL" id="JAHLQK010000006">
    <property type="protein sequence ID" value="MBU5677969.1"/>
    <property type="molecule type" value="Genomic_DNA"/>
</dbReference>
<keyword evidence="11" id="KW-0963">Cytoplasm</keyword>
<sequence>MKKLGVNEIRKEFLEFFKTKGHIIQPSFPLVPQKDKSLLLINSGMAPLKPYFAGIEEPPGKRMATCQKCIRTGDIENVGKTARHATFFEMLGNFSFGDYFKKESIQWGWEFVTKNLELPVDKLWATVYLEDDEAFEIWSKQVGLPEDRIVRLGKADNFWEIGIGPCGPCSEIYFDRGQKYGCGSKDCKPGCECDRYVEFWNHVFTQFDRDEDGNYNPLPNPNIDTGMGLERMACIMQGVDSIFDIDTMQYILNGVCEITNTEYNKDEKTDVSIRIITDHVRSISLMIGDGILPSNEGRGYVLRRLLRRAARHGKLLGVNRAFLYELVDRVAKNYGETYTELIEKKDYIKKVIQVEEERFMETIDQGMEILNQYIEELLGASENVLSGTNAFKLYDTYGFPFDLTKEILDEKGLSVDEKSFESEMEKQRQRAREARVGVDTEGWKEDVFAGLNKDINTVFKGYNNLELEGKVLAIINNGEVVEECTIGDEATIILDETVFYGEGGGQVGDIGTLYNETTKLTVLDTKKGPHNQIHHIVKIEDGLLHIGDTIKAKVDVTTRMNTARNHTATHLLHKALKDVVGEHVNQAGSLVTPERLRFDFTHFEGLTKEQVAKIEENVNKQILGGLNVNIFETSIDEARKIGAQALFGEKYGDIVRVVKVGDYSTELCGGTHVNNSGEIGILIILSEAGVAAGVRRIEAITGIEAYRYVQKNQETIQKIAETLKTQTQNVIGRVDELVQEVKEKDKEIDKLKSQLASNSTGDFLNNADSINGVNIIVESIDNQDMDDLRKIGDALKEKIGTGVIVLASNNNNKANFVAMATKDAVSKGVHSGNLVKEAAKIAGGGGGGRPDMAQAGGKNPQKIEEALAVIKDLLKTQLNG</sequence>
<dbReference type="InterPro" id="IPR018165">
    <property type="entry name" value="Ala-tRNA-synth_IIc_core"/>
</dbReference>
<evidence type="ECO:0000256" key="3">
    <source>
        <dbReference type="ARBA" id="ARBA00022598"/>
    </source>
</evidence>
<evidence type="ECO:0000256" key="2">
    <source>
        <dbReference type="ARBA" id="ARBA00022555"/>
    </source>
</evidence>
<dbReference type="PANTHER" id="PTHR11777:SF9">
    <property type="entry name" value="ALANINE--TRNA LIGASE, CYTOPLASMIC"/>
    <property type="match status" value="1"/>
</dbReference>
<proteinExistence type="inferred from homology"/>
<keyword evidence="11" id="KW-0479">Metal-binding</keyword>
<dbReference type="InterPro" id="IPR012947">
    <property type="entry name" value="tRNA_SAD"/>
</dbReference>
<dbReference type="NCBIfam" id="TIGR00344">
    <property type="entry name" value="alaS"/>
    <property type="match status" value="1"/>
</dbReference>
<comment type="cofactor">
    <cofactor evidence="11">
        <name>Zn(2+)</name>
        <dbReference type="ChEBI" id="CHEBI:29105"/>
    </cofactor>
    <text evidence="11">Binds 1 zinc ion per subunit.</text>
</comment>
<evidence type="ECO:0000256" key="6">
    <source>
        <dbReference type="ARBA" id="ARBA00022884"/>
    </source>
</evidence>
<evidence type="ECO:0000256" key="5">
    <source>
        <dbReference type="ARBA" id="ARBA00022840"/>
    </source>
</evidence>
<dbReference type="Proteomes" id="UP000779508">
    <property type="component" value="Unassembled WGS sequence"/>
</dbReference>
<comment type="catalytic activity">
    <reaction evidence="10 11">
        <text>tRNA(Ala) + L-alanine + ATP = L-alanyl-tRNA(Ala) + AMP + diphosphate</text>
        <dbReference type="Rhea" id="RHEA:12540"/>
        <dbReference type="Rhea" id="RHEA-COMP:9657"/>
        <dbReference type="Rhea" id="RHEA-COMP:9923"/>
        <dbReference type="ChEBI" id="CHEBI:30616"/>
        <dbReference type="ChEBI" id="CHEBI:33019"/>
        <dbReference type="ChEBI" id="CHEBI:57972"/>
        <dbReference type="ChEBI" id="CHEBI:78442"/>
        <dbReference type="ChEBI" id="CHEBI:78497"/>
        <dbReference type="ChEBI" id="CHEBI:456215"/>
        <dbReference type="EC" id="6.1.1.7"/>
    </reaction>
</comment>
<keyword evidence="3 11" id="KW-0436">Ligase</keyword>
<feature type="binding site" evidence="11">
    <location>
        <position position="672"/>
    </location>
    <ligand>
        <name>Zn(2+)</name>
        <dbReference type="ChEBI" id="CHEBI:29105"/>
    </ligand>
</feature>
<keyword evidence="5 11" id="KW-0067">ATP-binding</keyword>
<evidence type="ECO:0000256" key="7">
    <source>
        <dbReference type="ARBA" id="ARBA00022917"/>
    </source>
</evidence>
<feature type="domain" description="Alanyl-transfer RNA synthetases family profile" evidence="12">
    <location>
        <begin position="4"/>
        <end position="711"/>
    </location>
</feature>
<evidence type="ECO:0000256" key="1">
    <source>
        <dbReference type="ARBA" id="ARBA00008226"/>
    </source>
</evidence>
<dbReference type="Pfam" id="PF07973">
    <property type="entry name" value="tRNA_SAD"/>
    <property type="match status" value="1"/>
</dbReference>
<dbReference type="PROSITE" id="PS50860">
    <property type="entry name" value="AA_TRNA_LIGASE_II_ALA"/>
    <property type="match status" value="1"/>
</dbReference>
<evidence type="ECO:0000256" key="9">
    <source>
        <dbReference type="ARBA" id="ARBA00024779"/>
    </source>
</evidence>
<keyword evidence="8 11" id="KW-0030">Aminoacyl-tRNA synthetase</keyword>
<feature type="binding site" evidence="11">
    <location>
        <position position="566"/>
    </location>
    <ligand>
        <name>Zn(2+)</name>
        <dbReference type="ChEBI" id="CHEBI:29105"/>
    </ligand>
</feature>
<keyword evidence="14" id="KW-1185">Reference proteome</keyword>
<dbReference type="GO" id="GO:0004813">
    <property type="term" value="F:alanine-tRNA ligase activity"/>
    <property type="evidence" value="ECO:0007669"/>
    <property type="project" value="UniProtKB-EC"/>
</dbReference>
<protein>
    <recommendedName>
        <fullName evidence="11">Alanine--tRNA ligase</fullName>
        <ecNumber evidence="11">6.1.1.7</ecNumber>
    </recommendedName>
    <alternativeName>
        <fullName evidence="11">Alanyl-tRNA synthetase</fullName>
        <shortName evidence="11">AlaRS</shortName>
    </alternativeName>
</protein>
<reference evidence="13 14" key="1">
    <citation type="submission" date="2021-06" db="EMBL/GenBank/DDBJ databases">
        <authorList>
            <person name="Sun Q."/>
            <person name="Li D."/>
        </authorList>
    </citation>
    <scope>NUCLEOTIDE SEQUENCE [LARGE SCALE GENOMIC DNA]</scope>
    <source>
        <strain evidence="13 14">MSJ-5</strain>
    </source>
</reference>
<keyword evidence="6 11" id="KW-0694">RNA-binding</keyword>
<keyword evidence="7 11" id="KW-0648">Protein biosynthesis</keyword>
<dbReference type="InterPro" id="IPR003156">
    <property type="entry name" value="DHHA1_dom"/>
</dbReference>
<dbReference type="InterPro" id="IPR050058">
    <property type="entry name" value="Ala-tRNA_ligase"/>
</dbReference>
<organism evidence="13 14">
    <name type="scientific">Alkaliphilus flagellatus</name>
    <dbReference type="NCBI Taxonomy" id="2841507"/>
    <lineage>
        <taxon>Bacteria</taxon>
        <taxon>Bacillati</taxon>
        <taxon>Bacillota</taxon>
        <taxon>Clostridia</taxon>
        <taxon>Peptostreptococcales</taxon>
        <taxon>Natronincolaceae</taxon>
        <taxon>Alkaliphilus</taxon>
    </lineage>
</organism>
<keyword evidence="4 11" id="KW-0547">Nucleotide-binding</keyword>
<comment type="function">
    <text evidence="9 11">Catalyzes the attachment of alanine to tRNA(Ala) in a two-step reaction: alanine is first activated by ATP to form Ala-AMP and then transferred to the acceptor end of tRNA(Ala). Also edits incorrectly charged Ser-tRNA(Ala) and Gly-tRNA(Ala) via its editing domain.</text>
</comment>
<name>A0ABS6G6H1_9FIRM</name>
<comment type="domain">
    <text evidence="11">Consists of three domains; the N-terminal catalytic domain, the editing domain and the C-terminal C-Ala domain. The editing domain removes incorrectly charged amino acids, while the C-Ala domain, along with tRNA(Ala), serves as a bridge to cooperatively bring together the editing and aminoacylation centers thus stimulating deacylation of misacylated tRNAs.</text>
</comment>
<dbReference type="InterPro" id="IPR018164">
    <property type="entry name" value="Ala-tRNA-synth_IIc_N"/>
</dbReference>
<dbReference type="HAMAP" id="MF_00036_B">
    <property type="entry name" value="Ala_tRNA_synth_B"/>
    <property type="match status" value="1"/>
</dbReference>
<evidence type="ECO:0000259" key="12">
    <source>
        <dbReference type="PROSITE" id="PS50860"/>
    </source>
</evidence>
<dbReference type="PANTHER" id="PTHR11777">
    <property type="entry name" value="ALANYL-TRNA SYNTHETASE"/>
    <property type="match status" value="1"/>
</dbReference>
<keyword evidence="2 11" id="KW-0820">tRNA-binding</keyword>
<comment type="similarity">
    <text evidence="1 11">Belongs to the class-II aminoacyl-tRNA synthetase family.</text>
</comment>
<keyword evidence="11" id="KW-0862">Zinc</keyword>
<comment type="caution">
    <text evidence="13">The sequence shown here is derived from an EMBL/GenBank/DDBJ whole genome shotgun (WGS) entry which is preliminary data.</text>
</comment>
<evidence type="ECO:0000313" key="14">
    <source>
        <dbReference type="Proteomes" id="UP000779508"/>
    </source>
</evidence>
<dbReference type="EC" id="6.1.1.7" evidence="11"/>
<evidence type="ECO:0000313" key="13">
    <source>
        <dbReference type="EMBL" id="MBU5677969.1"/>
    </source>
</evidence>
<dbReference type="SMART" id="SM00863">
    <property type="entry name" value="tRNA_SAD"/>
    <property type="match status" value="1"/>
</dbReference>
<evidence type="ECO:0000256" key="4">
    <source>
        <dbReference type="ARBA" id="ARBA00022741"/>
    </source>
</evidence>